<evidence type="ECO:0000313" key="8">
    <source>
        <dbReference type="EMBL" id="KAL3853243.1"/>
    </source>
</evidence>
<evidence type="ECO:0000256" key="2">
    <source>
        <dbReference type="ARBA" id="ARBA00022729"/>
    </source>
</evidence>
<keyword evidence="3" id="KW-0677">Repeat</keyword>
<dbReference type="PROSITE" id="PS50940">
    <property type="entry name" value="CHIT_BIND_II"/>
    <property type="match status" value="3"/>
</dbReference>
<gene>
    <name evidence="8" type="ORF">ACJMK2_016799</name>
</gene>
<dbReference type="Pfam" id="PF01607">
    <property type="entry name" value="CBM_14"/>
    <property type="match status" value="3"/>
</dbReference>
<proteinExistence type="predicted"/>
<feature type="signal peptide" evidence="6">
    <location>
        <begin position="1"/>
        <end position="19"/>
    </location>
</feature>
<dbReference type="EMBL" id="JBJQND010000015">
    <property type="protein sequence ID" value="KAL3853243.1"/>
    <property type="molecule type" value="Genomic_DNA"/>
</dbReference>
<dbReference type="InterPro" id="IPR036508">
    <property type="entry name" value="Chitin-bd_dom_sf"/>
</dbReference>
<dbReference type="Proteomes" id="UP001634394">
    <property type="component" value="Unassembled WGS sequence"/>
</dbReference>
<dbReference type="PANTHER" id="PTHR23301">
    <property type="entry name" value="CHITIN BINDING PERITROPHIN-A"/>
    <property type="match status" value="1"/>
</dbReference>
<name>A0ABD3UXZ4_SINWO</name>
<dbReference type="PANTHER" id="PTHR23301:SF0">
    <property type="entry name" value="CHITIN-BINDING TYPE-2 DOMAIN-CONTAINING PROTEIN-RELATED"/>
    <property type="match status" value="1"/>
</dbReference>
<keyword evidence="9" id="KW-1185">Reference proteome</keyword>
<feature type="chain" id="PRO_5044798067" description="Chitin-binding type-2 domain-containing protein" evidence="6">
    <location>
        <begin position="20"/>
        <end position="316"/>
    </location>
</feature>
<reference evidence="8 9" key="1">
    <citation type="submission" date="2024-11" db="EMBL/GenBank/DDBJ databases">
        <title>Chromosome-level genome assembly of the freshwater bivalve Anodonta woodiana.</title>
        <authorList>
            <person name="Chen X."/>
        </authorList>
    </citation>
    <scope>NUCLEOTIDE SEQUENCE [LARGE SCALE GENOMIC DNA]</scope>
    <source>
        <strain evidence="8">MN2024</strain>
        <tissue evidence="8">Gills</tissue>
    </source>
</reference>
<dbReference type="Gene3D" id="2.170.140.10">
    <property type="entry name" value="Chitin binding domain"/>
    <property type="match status" value="2"/>
</dbReference>
<keyword evidence="1" id="KW-0147">Chitin-binding</keyword>
<dbReference type="InterPro" id="IPR002557">
    <property type="entry name" value="Chitin-bd_dom"/>
</dbReference>
<protein>
    <recommendedName>
        <fullName evidence="7">Chitin-binding type-2 domain-containing protein</fullName>
    </recommendedName>
</protein>
<dbReference type="SUPFAM" id="SSF57625">
    <property type="entry name" value="Invertebrate chitin-binding proteins"/>
    <property type="match status" value="3"/>
</dbReference>
<evidence type="ECO:0000256" key="3">
    <source>
        <dbReference type="ARBA" id="ARBA00022737"/>
    </source>
</evidence>
<feature type="domain" description="Chitin-binding type-2" evidence="7">
    <location>
        <begin position="20"/>
        <end position="78"/>
    </location>
</feature>
<keyword evidence="4" id="KW-1015">Disulfide bond</keyword>
<organism evidence="8 9">
    <name type="scientific">Sinanodonta woodiana</name>
    <name type="common">Chinese pond mussel</name>
    <name type="synonym">Anodonta woodiana</name>
    <dbReference type="NCBI Taxonomy" id="1069815"/>
    <lineage>
        <taxon>Eukaryota</taxon>
        <taxon>Metazoa</taxon>
        <taxon>Spiralia</taxon>
        <taxon>Lophotrochozoa</taxon>
        <taxon>Mollusca</taxon>
        <taxon>Bivalvia</taxon>
        <taxon>Autobranchia</taxon>
        <taxon>Heteroconchia</taxon>
        <taxon>Palaeoheterodonta</taxon>
        <taxon>Unionida</taxon>
        <taxon>Unionoidea</taxon>
        <taxon>Unionidae</taxon>
        <taxon>Unioninae</taxon>
        <taxon>Sinanodonta</taxon>
    </lineage>
</organism>
<accession>A0ABD3UXZ4</accession>
<dbReference type="InterPro" id="IPR051940">
    <property type="entry name" value="Chitin_bind-dev_reg"/>
</dbReference>
<dbReference type="SMART" id="SM00494">
    <property type="entry name" value="ChtBD2"/>
    <property type="match status" value="3"/>
</dbReference>
<dbReference type="GO" id="GO:0008061">
    <property type="term" value="F:chitin binding"/>
    <property type="evidence" value="ECO:0007669"/>
    <property type="project" value="UniProtKB-KW"/>
</dbReference>
<comment type="caution">
    <text evidence="8">The sequence shown here is derived from an EMBL/GenBank/DDBJ whole genome shotgun (WGS) entry which is preliminary data.</text>
</comment>
<evidence type="ECO:0000256" key="1">
    <source>
        <dbReference type="ARBA" id="ARBA00022669"/>
    </source>
</evidence>
<evidence type="ECO:0000256" key="5">
    <source>
        <dbReference type="ARBA" id="ARBA00023180"/>
    </source>
</evidence>
<keyword evidence="2 6" id="KW-0732">Signal</keyword>
<evidence type="ECO:0000313" key="9">
    <source>
        <dbReference type="Proteomes" id="UP001634394"/>
    </source>
</evidence>
<evidence type="ECO:0000256" key="4">
    <source>
        <dbReference type="ARBA" id="ARBA00023157"/>
    </source>
</evidence>
<dbReference type="AlphaFoldDB" id="A0ABD3UXZ4"/>
<feature type="domain" description="Chitin-binding type-2" evidence="7">
    <location>
        <begin position="94"/>
        <end position="157"/>
    </location>
</feature>
<evidence type="ECO:0000259" key="7">
    <source>
        <dbReference type="PROSITE" id="PS50940"/>
    </source>
</evidence>
<keyword evidence="5" id="KW-0325">Glycoprotein</keyword>
<feature type="domain" description="Chitin-binding type-2" evidence="7">
    <location>
        <begin position="252"/>
        <end position="309"/>
    </location>
</feature>
<sequence>MNYYIICSVIAAVVSLSSTQKVCNQGEFKLIPKVDCTGFYLCNWGNAVEMPDCPAGSVFSISGHSCVPIGSPYDDCKKSEPKMNQNTKQPDTIQELCKAGADIIPHPTECQLYYNCSMWYNEVPRYFEQHLQECPYPLLFSTTTLRCEHFLRVQCGARTVRKSACDYRQNQCGTSHCIPCSLSFPSCEGLPNGLNAHQQKLWTPFFTACYNDRLIHQGRCQSDPQGRPQIFSPEMRRCVPLERVPRQYGGLMPDCAGRIDGLYPDDSDSCHRYFMCRKEKFVLSALCAVGEVFEAQNGACISSEDSCGPCGSKVDC</sequence>
<evidence type="ECO:0000256" key="6">
    <source>
        <dbReference type="SAM" id="SignalP"/>
    </source>
</evidence>